<dbReference type="OMA" id="RMANDRI"/>
<gene>
    <name evidence="3" type="ORF">MICPUN_59517</name>
</gene>
<dbReference type="Pfam" id="PF10441">
    <property type="entry name" value="Urb2"/>
    <property type="match status" value="1"/>
</dbReference>
<feature type="region of interest" description="Disordered" evidence="1">
    <location>
        <begin position="1311"/>
        <end position="1391"/>
    </location>
</feature>
<evidence type="ECO:0000313" key="4">
    <source>
        <dbReference type="Proteomes" id="UP000002009"/>
    </source>
</evidence>
<dbReference type="PANTHER" id="PTHR15682:SF2">
    <property type="entry name" value="UNHEALTHY RIBOSOME BIOGENESIS PROTEIN 2 HOMOLOG"/>
    <property type="match status" value="1"/>
</dbReference>
<accession>C1E8W7</accession>
<evidence type="ECO:0000313" key="3">
    <source>
        <dbReference type="EMBL" id="ACO64581.1"/>
    </source>
</evidence>
<feature type="region of interest" description="Disordered" evidence="1">
    <location>
        <begin position="484"/>
        <end position="527"/>
    </location>
</feature>
<dbReference type="Proteomes" id="UP000002009">
    <property type="component" value="Chromosome 6"/>
</dbReference>
<feature type="region of interest" description="Disordered" evidence="1">
    <location>
        <begin position="22"/>
        <end position="41"/>
    </location>
</feature>
<dbReference type="InterPro" id="IPR052609">
    <property type="entry name" value="Ribosome_Biogenesis_Reg"/>
</dbReference>
<dbReference type="GO" id="GO:0042254">
    <property type="term" value="P:ribosome biogenesis"/>
    <property type="evidence" value="ECO:0007669"/>
    <property type="project" value="TreeGrafter"/>
</dbReference>
<keyword evidence="4" id="KW-1185">Reference proteome</keyword>
<feature type="region of interest" description="Disordered" evidence="1">
    <location>
        <begin position="340"/>
        <end position="388"/>
    </location>
</feature>
<dbReference type="GO" id="GO:0005730">
    <property type="term" value="C:nucleolus"/>
    <property type="evidence" value="ECO:0007669"/>
    <property type="project" value="TreeGrafter"/>
</dbReference>
<proteinExistence type="predicted"/>
<dbReference type="eggNOG" id="ENOG502QYWQ">
    <property type="taxonomic scope" value="Eukaryota"/>
</dbReference>
<feature type="region of interest" description="Disordered" evidence="1">
    <location>
        <begin position="1078"/>
        <end position="1105"/>
    </location>
</feature>
<sequence>MESNDGWSLGWEGVDALWSVFQPGAPGDPKPRTAAPARSEPKFDATGARARLYDQRIAYAEKATEAVALTAALRAWRPEDGDDANALQLATTLVDWSLAVLSYGGLGARPAKGKAKSRGGGDEDGEKKQRTNGPPPPRAAGADPPTPRALCADITLWRALHAGLAHGADRGVHGKVTPSAAATSHLMLAATAAATGSSDSLGLPSIDAIDDDENDDENLPSHIAESLGHVRVRLGREFKPAPEQCIACGSACVTRGVTAGGTTAGAAPVDDRWKPLIDECFRLIHHMIVTHGQNKPAPVVPDALMARMLRDAVGDVDGAAGLCTRSLVLHPTHRTSIPAAFAAAGGKPVPKSTQQPPSKKRKGKKGKGAADDADAEDGDGEEAGESKVWNRTLPAPEYVRNAARMIVNDGECVRLAPWLFRSFVEDANAFASYRSGKRATAAGSNDEPVFVNKPGRCMPAVRGDAKLLWDAFFEPCVRFETGDARAAGGGEGADGRRRRGRGVKRDIDGDTAGGGGDTAGGGGGVRDATSRRRVAAALVRACDVAGLYSYLGGDDAAPAPDRLNVRDRLGEYANALFAKTSDASPGAPGSVTSSKAATCAAATALLEVDVRIVEPHCAAIVAEVCRAADAEERDAAAAAQFLTTLVKQYAATRQLPALLSKMGAAVASLRDDDAPFEVGAVLDHPAVLEAAGAEVQRMLSGMMSQICVCAHGAMSHALGRCEWGTGANGAGHGARCAALGAFIAKMVHALPAPAGEAIDAGARVALEELSAEICGRLRDWFATTSGRNLAVEKKDAEKKEKKRKKKNNDEEQRDEDGSPRGRVSGAGDASIAGALLSVYVQAQAILEICHDRDELYSFHRRPYLFTPDAPPIVSVVAAILNLDPENDAAPCEANDGTPYGAAAAKSRATAAAGAALQRVVQLAKVAEPPPAGVSDPDAIDEARALVDVCAACAGSRRRTPEADAVRDLMRTCQDVWMAYASPAALREWVRDGTDDVFRDRRLLKLWTREAVRGVVRACDGVKTATSLGAIATSIVEEVGAGAGEDTEEVAWSRWRETRELAAKFWALDEGAWSDVGATKDAGKRGKKSGKRRKGGDDGVVGGPDETKAGLDEMNAAIGRLASMPTQVVDDCDARWLVAACVAADCVAFTAAAARVDSCSVDDDSTVLFAAVDVMAAARRAVAKFANVDEASASFVLAGSISKTRAIFADASLEMTRRIEKLLKKKVGDGGDDVLGLTLVDADARARTCSFAYATSSFVQASVQHARGDAFFAALAACDASVTPAVRDASKQAHAILLAAIERVEARRAKKKAEREAAEASAIHSKMTPRSVKLRRRREETPRETPRADPDPSPKPSSGEAIALDDTNRDRRTDPTPDRKPPGRDPPPDVGPASVAALALAEAVLTAATNGVASLGCERDANAMVNDGNDIKERDDAVDRVGPASTRAWSAVGSLRGATIDVATGALAKLSRGSPPGVTDALASALSGGAASAGLAELGIVYSKRGEPSRIVPEPDSIRRGLQYACGVLRDCSKDGWIVKYPAGAAKAIDLIRSTVDVFSANGPHLTPTAHAALLATVLSTYDVSARHVKYGEDDRLPSPPRDLSVALNRAMGSLLHGAGKRLLGAAYRYCIDQMRAHDSAHRSIYPFGKYAFADMSEARHKELGFGTPYDGWETASSLAAPLWCMQSLVNHTGWGGKAARLAATEHAEYACNTLMDCAKMATERGSCGEPGESPSRAVAWAAVNALTTVAGRGKGTPLSSRCCSRMAILPQSICEGLVSVDSGGSLFAGCCALLSCLLRRRTVELKRCSAMYTVSCQYLLDAMRKWNAREIEERRARGDATEQAKEAEIEAAALSDDALTREWQRITAIEERESADAFATKMRLAATHMVPVYESANKGKLGTIYCQHLLADAITACTGSAVHAKAAGASIGAPAERALKPGIFALMDSVGDREFQQLHMAFVSGQGGARRMILRKFIDEYRRTHKFDGKI</sequence>
<feature type="compositionally biased region" description="Basic and acidic residues" evidence="1">
    <location>
        <begin position="1365"/>
        <end position="1386"/>
    </location>
</feature>
<feature type="compositionally biased region" description="Gly residues" evidence="1">
    <location>
        <begin position="511"/>
        <end position="525"/>
    </location>
</feature>
<feature type="domain" description="Nucleolar 27S pre-rRNA processing Urb2/Npa2 C-terminal" evidence="2">
    <location>
        <begin position="1776"/>
        <end position="1990"/>
    </location>
</feature>
<organism evidence="3 4">
    <name type="scientific">Micromonas commoda (strain RCC299 / NOUM17 / CCMP2709)</name>
    <name type="common">Picoplanktonic green alga</name>
    <dbReference type="NCBI Taxonomy" id="296587"/>
    <lineage>
        <taxon>Eukaryota</taxon>
        <taxon>Viridiplantae</taxon>
        <taxon>Chlorophyta</taxon>
        <taxon>Mamiellophyceae</taxon>
        <taxon>Mamiellales</taxon>
        <taxon>Mamiellaceae</taxon>
        <taxon>Micromonas</taxon>
    </lineage>
</organism>
<dbReference type="EMBL" id="CP001327">
    <property type="protein sequence ID" value="ACO64581.1"/>
    <property type="molecule type" value="Genomic_DNA"/>
</dbReference>
<reference evidence="3 4" key="1">
    <citation type="journal article" date="2009" name="Science">
        <title>Green evolution and dynamic adaptations revealed by genomes of the marine picoeukaryotes Micromonas.</title>
        <authorList>
            <person name="Worden A.Z."/>
            <person name="Lee J.H."/>
            <person name="Mock T."/>
            <person name="Rouze P."/>
            <person name="Simmons M.P."/>
            <person name="Aerts A.L."/>
            <person name="Allen A.E."/>
            <person name="Cuvelier M.L."/>
            <person name="Derelle E."/>
            <person name="Everett M.V."/>
            <person name="Foulon E."/>
            <person name="Grimwood J."/>
            <person name="Gundlach H."/>
            <person name="Henrissat B."/>
            <person name="Napoli C."/>
            <person name="McDonald S.M."/>
            <person name="Parker M.S."/>
            <person name="Rombauts S."/>
            <person name="Salamov A."/>
            <person name="Von Dassow P."/>
            <person name="Badger J.H."/>
            <person name="Coutinho P.M."/>
            <person name="Demir E."/>
            <person name="Dubchak I."/>
            <person name="Gentemann C."/>
            <person name="Eikrem W."/>
            <person name="Gready J.E."/>
            <person name="John U."/>
            <person name="Lanier W."/>
            <person name="Lindquist E.A."/>
            <person name="Lucas S."/>
            <person name="Mayer K.F."/>
            <person name="Moreau H."/>
            <person name="Not F."/>
            <person name="Otillar R."/>
            <person name="Panaud O."/>
            <person name="Pangilinan J."/>
            <person name="Paulsen I."/>
            <person name="Piegu B."/>
            <person name="Poliakov A."/>
            <person name="Robbens S."/>
            <person name="Schmutz J."/>
            <person name="Toulza E."/>
            <person name="Wyss T."/>
            <person name="Zelensky A."/>
            <person name="Zhou K."/>
            <person name="Armbrust E.V."/>
            <person name="Bhattacharya D."/>
            <person name="Goodenough U.W."/>
            <person name="Van de Peer Y."/>
            <person name="Grigoriev I.V."/>
        </authorList>
    </citation>
    <scope>NUCLEOTIDE SEQUENCE [LARGE SCALE GENOMIC DNA]</scope>
    <source>
        <strain evidence="4">RCC299 / NOUM17</strain>
    </source>
</reference>
<dbReference type="KEGG" id="mis:MICPUN_59517"/>
<protein>
    <recommendedName>
        <fullName evidence="2">Nucleolar 27S pre-rRNA processing Urb2/Npa2 C-terminal domain-containing protein</fullName>
    </recommendedName>
</protein>
<dbReference type="InterPro" id="IPR018849">
    <property type="entry name" value="Urb2/Npa2_C"/>
</dbReference>
<dbReference type="RefSeq" id="XP_002503323.1">
    <property type="nucleotide sequence ID" value="XM_002503277.1"/>
</dbReference>
<dbReference type="PANTHER" id="PTHR15682">
    <property type="entry name" value="UNHEALTHY RIBOSOME BIOGENESIS PROTEIN 2 HOMOLOG"/>
    <property type="match status" value="1"/>
</dbReference>
<evidence type="ECO:0000256" key="1">
    <source>
        <dbReference type="SAM" id="MobiDB-lite"/>
    </source>
</evidence>
<evidence type="ECO:0000259" key="2">
    <source>
        <dbReference type="Pfam" id="PF10441"/>
    </source>
</evidence>
<feature type="compositionally biased region" description="Basic and acidic residues" evidence="1">
    <location>
        <begin position="119"/>
        <end position="129"/>
    </location>
</feature>
<feature type="compositionally biased region" description="Basic and acidic residues" evidence="1">
    <location>
        <begin position="807"/>
        <end position="819"/>
    </location>
</feature>
<feature type="compositionally biased region" description="Acidic residues" evidence="1">
    <location>
        <begin position="371"/>
        <end position="383"/>
    </location>
</feature>
<feature type="compositionally biased region" description="Basic residues" evidence="1">
    <location>
        <begin position="1084"/>
        <end position="1093"/>
    </location>
</feature>
<feature type="compositionally biased region" description="Basic and acidic residues" evidence="1">
    <location>
        <begin position="1336"/>
        <end position="1351"/>
    </location>
</feature>
<feature type="compositionally biased region" description="Basic residues" evidence="1">
    <location>
        <begin position="358"/>
        <end position="367"/>
    </location>
</feature>
<feature type="region of interest" description="Disordered" evidence="1">
    <location>
        <begin position="108"/>
        <end position="147"/>
    </location>
</feature>
<dbReference type="GeneID" id="8244258"/>
<feature type="region of interest" description="Disordered" evidence="1">
    <location>
        <begin position="792"/>
        <end position="825"/>
    </location>
</feature>
<dbReference type="InParanoid" id="C1E8W7"/>
<name>C1E8W7_MICCC</name>